<dbReference type="PANTHER" id="PTHR48046:SF1">
    <property type="entry name" value="GLYCOSYLTRANSFERASE-RELATED"/>
    <property type="match status" value="1"/>
</dbReference>
<evidence type="ECO:0000256" key="1">
    <source>
        <dbReference type="ARBA" id="ARBA00022676"/>
    </source>
</evidence>
<dbReference type="FunFam" id="3.40.50.2000:FF:000431">
    <property type="entry name" value="UDP-glycosyltransferase 90A1"/>
    <property type="match status" value="1"/>
</dbReference>
<organism evidence="3">
    <name type="scientific">Wollemia nobilis</name>
    <dbReference type="NCBI Taxonomy" id="56998"/>
    <lineage>
        <taxon>Eukaryota</taxon>
        <taxon>Viridiplantae</taxon>
        <taxon>Streptophyta</taxon>
        <taxon>Embryophyta</taxon>
        <taxon>Tracheophyta</taxon>
        <taxon>Spermatophyta</taxon>
        <taxon>Pinopsida</taxon>
        <taxon>Pinidae</taxon>
        <taxon>Conifers II</taxon>
        <taxon>Araucariales</taxon>
        <taxon>Araucariaceae</taxon>
        <taxon>Wollemia</taxon>
    </lineage>
</organism>
<dbReference type="CDD" id="cd03784">
    <property type="entry name" value="GT1_Gtf-like"/>
    <property type="match status" value="1"/>
</dbReference>
<protein>
    <submittedName>
        <fullName evidence="3">TSA: Wollemia nobilis Ref_Wollemi_Transcript_14800_1833 transcribed RNA sequence</fullName>
    </submittedName>
</protein>
<dbReference type="Gene3D" id="3.40.50.2000">
    <property type="entry name" value="Glycogen Phosphorylase B"/>
    <property type="match status" value="1"/>
</dbReference>
<dbReference type="SUPFAM" id="SSF53756">
    <property type="entry name" value="UDP-Glycosyltransferase/glycogen phosphorylase"/>
    <property type="match status" value="1"/>
</dbReference>
<reference evidence="3" key="1">
    <citation type="submission" date="2015-02" db="EMBL/GenBank/DDBJ databases">
        <title>A transcriptome of Wollemia nobilis - a relic of Gondwana.</title>
        <authorList>
            <person name="Chia J.Y."/>
            <person name="Leong Y.S."/>
            <person name="Abdul Karim S."/>
            <person name="Wan Azmi N."/>
            <person name="Hercus R."/>
            <person name="Croft L."/>
        </authorList>
    </citation>
    <scope>NUCLEOTIDE SEQUENCE</scope>
    <source>
        <strain evidence="3">MaeBrown</strain>
        <tissue evidence="3">Leaf</tissue>
    </source>
</reference>
<dbReference type="AlphaFoldDB" id="A0A0C9QPH8"/>
<name>A0A0C9QPH8_9CONI</name>
<proteinExistence type="predicted"/>
<accession>A0A0C9QPH8</accession>
<dbReference type="GO" id="GO:0008194">
    <property type="term" value="F:UDP-glycosyltransferase activity"/>
    <property type="evidence" value="ECO:0007669"/>
    <property type="project" value="InterPro"/>
</dbReference>
<dbReference type="EMBL" id="GCHU01014716">
    <property type="protein sequence ID" value="JAG86620.1"/>
    <property type="molecule type" value="Transcribed_RNA"/>
</dbReference>
<sequence length="144" mass="16041">MAEEDRGLFLQGWAPQLSILAHPSTGGFISHCGWNAVLEATTMGVPMIAWPLYAEQHFNSKFVVDEVRIAVEAPQRLDQDLLVTRDDVEKIVRSLMVEEQGRELRKRVQLLKEAARGAVASDGSSTENFKLFVSEIRNVVATGF</sequence>
<evidence type="ECO:0000313" key="3">
    <source>
        <dbReference type="EMBL" id="JAG86620.1"/>
    </source>
</evidence>
<dbReference type="PANTHER" id="PTHR48046">
    <property type="entry name" value="UDP-GLYCOSYLTRANSFERASE 72E1"/>
    <property type="match status" value="1"/>
</dbReference>
<keyword evidence="1" id="KW-0328">Glycosyltransferase</keyword>
<dbReference type="InterPro" id="IPR002213">
    <property type="entry name" value="UDP_glucos_trans"/>
</dbReference>
<dbReference type="Pfam" id="PF00201">
    <property type="entry name" value="UDPGT"/>
    <property type="match status" value="1"/>
</dbReference>
<keyword evidence="2" id="KW-0808">Transferase</keyword>
<evidence type="ECO:0000256" key="2">
    <source>
        <dbReference type="ARBA" id="ARBA00022679"/>
    </source>
</evidence>